<dbReference type="AlphaFoldDB" id="A0A0E9SNE4"/>
<reference evidence="1" key="2">
    <citation type="journal article" date="2015" name="Fish Shellfish Immunol.">
        <title>Early steps in the European eel (Anguilla anguilla)-Vibrio vulnificus interaction in the gills: Role of the RtxA13 toxin.</title>
        <authorList>
            <person name="Callol A."/>
            <person name="Pajuelo D."/>
            <person name="Ebbesson L."/>
            <person name="Teles M."/>
            <person name="MacKenzie S."/>
            <person name="Amaro C."/>
        </authorList>
    </citation>
    <scope>NUCLEOTIDE SEQUENCE</scope>
</reference>
<reference evidence="1" key="1">
    <citation type="submission" date="2014-11" db="EMBL/GenBank/DDBJ databases">
        <authorList>
            <person name="Amaro Gonzalez C."/>
        </authorList>
    </citation>
    <scope>NUCLEOTIDE SEQUENCE</scope>
</reference>
<accession>A0A0E9SNE4</accession>
<evidence type="ECO:0000313" key="1">
    <source>
        <dbReference type="EMBL" id="JAH42874.1"/>
    </source>
</evidence>
<proteinExistence type="predicted"/>
<dbReference type="EMBL" id="GBXM01065703">
    <property type="protein sequence ID" value="JAH42874.1"/>
    <property type="molecule type" value="Transcribed_RNA"/>
</dbReference>
<organism evidence="1">
    <name type="scientific">Anguilla anguilla</name>
    <name type="common">European freshwater eel</name>
    <name type="synonym">Muraena anguilla</name>
    <dbReference type="NCBI Taxonomy" id="7936"/>
    <lineage>
        <taxon>Eukaryota</taxon>
        <taxon>Metazoa</taxon>
        <taxon>Chordata</taxon>
        <taxon>Craniata</taxon>
        <taxon>Vertebrata</taxon>
        <taxon>Euteleostomi</taxon>
        <taxon>Actinopterygii</taxon>
        <taxon>Neopterygii</taxon>
        <taxon>Teleostei</taxon>
        <taxon>Anguilliformes</taxon>
        <taxon>Anguillidae</taxon>
        <taxon>Anguilla</taxon>
    </lineage>
</organism>
<sequence>MCYSNCNREANNFGNHNIYVIELGLKIVKYIHFKNTRPGNINCK</sequence>
<name>A0A0E9SNE4_ANGAN</name>
<protein>
    <submittedName>
        <fullName evidence="1">Uncharacterized protein</fullName>
    </submittedName>
</protein>